<dbReference type="Proteomes" id="UP001172386">
    <property type="component" value="Unassembled WGS sequence"/>
</dbReference>
<dbReference type="EMBL" id="JAPDRQ010000002">
    <property type="protein sequence ID" value="KAJ9664504.1"/>
    <property type="molecule type" value="Genomic_DNA"/>
</dbReference>
<accession>A0ACC3AKD2</accession>
<organism evidence="1 2">
    <name type="scientific">Neophaeococcomyces mojaviensis</name>
    <dbReference type="NCBI Taxonomy" id="3383035"/>
    <lineage>
        <taxon>Eukaryota</taxon>
        <taxon>Fungi</taxon>
        <taxon>Dikarya</taxon>
        <taxon>Ascomycota</taxon>
        <taxon>Pezizomycotina</taxon>
        <taxon>Eurotiomycetes</taxon>
        <taxon>Chaetothyriomycetidae</taxon>
        <taxon>Chaetothyriales</taxon>
        <taxon>Chaetothyriales incertae sedis</taxon>
        <taxon>Neophaeococcomyces</taxon>
    </lineage>
</organism>
<keyword evidence="2" id="KW-1185">Reference proteome</keyword>
<protein>
    <submittedName>
        <fullName evidence="1">Uncharacterized protein</fullName>
    </submittedName>
</protein>
<evidence type="ECO:0000313" key="1">
    <source>
        <dbReference type="EMBL" id="KAJ9664504.1"/>
    </source>
</evidence>
<reference evidence="1" key="1">
    <citation type="submission" date="2022-10" db="EMBL/GenBank/DDBJ databases">
        <title>Culturing micro-colonial fungi from biological soil crusts in the Mojave desert and describing Neophaeococcomyces mojavensis, and introducing the new genera and species Taxawa tesnikishii.</title>
        <authorList>
            <person name="Kurbessoian T."/>
            <person name="Stajich J.E."/>
        </authorList>
    </citation>
    <scope>NUCLEOTIDE SEQUENCE</scope>
    <source>
        <strain evidence="1">JES_112</strain>
    </source>
</reference>
<sequence>MSTKTDLPSQVDVVVVGAGPTGLVTACLLRKSGIAAIILDSAPAPATTSRASVIHLRTLEMLEKLGLTDSIVEQGLPIREMTLYEKDTLLSGLEFSGLHARYDHAVALPQTETETTLTSKLHELGGEIYRDYTVAEVLRNDQINVRISVKHNTNHTTETITAKYVVAADGLHSTIRQSLDIPFVGAQYALSFATADVHMDPLVWPHQHLRDRVNLYLDPAGFLLVVPFPSPENNLWRVIATVESAPKTPDRAFLDDLVRSRGPKVGSARVVTDVVWGSHFRINHRLATQYRKGRIFLAGDAAHTHSPVGGQGMNTGMQDAEYLATVLADAVLSGRDSEMDLDRYEKVWRPVAQGVVALTHRLTVATTVANPWVCWARNRMMWLVPKIVPGLKRYMSWRGQ</sequence>
<proteinExistence type="predicted"/>
<evidence type="ECO:0000313" key="2">
    <source>
        <dbReference type="Proteomes" id="UP001172386"/>
    </source>
</evidence>
<comment type="caution">
    <text evidence="1">The sequence shown here is derived from an EMBL/GenBank/DDBJ whole genome shotgun (WGS) entry which is preliminary data.</text>
</comment>
<name>A0ACC3AKD2_9EURO</name>
<gene>
    <name evidence="1" type="ORF">H2198_000155</name>
</gene>